<accession>A0A4C1TT89</accession>
<comment type="caution">
    <text evidence="1">The sequence shown here is derived from an EMBL/GenBank/DDBJ whole genome shotgun (WGS) entry which is preliminary data.</text>
</comment>
<evidence type="ECO:0000313" key="2">
    <source>
        <dbReference type="Proteomes" id="UP000299102"/>
    </source>
</evidence>
<sequence>MPQTRGVETNTGLDEVRPVHYEVGGDDPGRISGVIHLTTRGTTQHTSQNCESSVICFVRHRDLGEEILQLLACSIVKFILEGTFQEIVPANTNYEVLLSYLLIVQMNIVLNAINRLHSDRIDDY</sequence>
<dbReference type="AlphaFoldDB" id="A0A4C1TT89"/>
<name>A0A4C1TT89_EUMVA</name>
<organism evidence="1 2">
    <name type="scientific">Eumeta variegata</name>
    <name type="common">Bagworm moth</name>
    <name type="synonym">Eumeta japonica</name>
    <dbReference type="NCBI Taxonomy" id="151549"/>
    <lineage>
        <taxon>Eukaryota</taxon>
        <taxon>Metazoa</taxon>
        <taxon>Ecdysozoa</taxon>
        <taxon>Arthropoda</taxon>
        <taxon>Hexapoda</taxon>
        <taxon>Insecta</taxon>
        <taxon>Pterygota</taxon>
        <taxon>Neoptera</taxon>
        <taxon>Endopterygota</taxon>
        <taxon>Lepidoptera</taxon>
        <taxon>Glossata</taxon>
        <taxon>Ditrysia</taxon>
        <taxon>Tineoidea</taxon>
        <taxon>Psychidae</taxon>
        <taxon>Oiketicinae</taxon>
        <taxon>Eumeta</taxon>
    </lineage>
</organism>
<gene>
    <name evidence="1" type="ORF">EVAR_17725_1</name>
</gene>
<protein>
    <submittedName>
        <fullName evidence="1">Uncharacterized protein</fullName>
    </submittedName>
</protein>
<reference evidence="1 2" key="1">
    <citation type="journal article" date="2019" name="Commun. Biol.">
        <title>The bagworm genome reveals a unique fibroin gene that provides high tensile strength.</title>
        <authorList>
            <person name="Kono N."/>
            <person name="Nakamura H."/>
            <person name="Ohtoshi R."/>
            <person name="Tomita M."/>
            <person name="Numata K."/>
            <person name="Arakawa K."/>
        </authorList>
    </citation>
    <scope>NUCLEOTIDE SEQUENCE [LARGE SCALE GENOMIC DNA]</scope>
</reference>
<evidence type="ECO:0000313" key="1">
    <source>
        <dbReference type="EMBL" id="GBP17225.1"/>
    </source>
</evidence>
<dbReference type="Proteomes" id="UP000299102">
    <property type="component" value="Unassembled WGS sequence"/>
</dbReference>
<keyword evidence="2" id="KW-1185">Reference proteome</keyword>
<proteinExistence type="predicted"/>
<dbReference type="EMBL" id="BGZK01000086">
    <property type="protein sequence ID" value="GBP17225.1"/>
    <property type="molecule type" value="Genomic_DNA"/>
</dbReference>